<evidence type="ECO:0000313" key="2">
    <source>
        <dbReference type="Proteomes" id="UP001165064"/>
    </source>
</evidence>
<reference evidence="1" key="1">
    <citation type="submission" date="2023-04" db="EMBL/GenBank/DDBJ databases">
        <title>Ambrosiozyma monospora NBRC 10751.</title>
        <authorList>
            <person name="Ichikawa N."/>
            <person name="Sato H."/>
            <person name="Tonouchi N."/>
        </authorList>
    </citation>
    <scope>NUCLEOTIDE SEQUENCE</scope>
    <source>
        <strain evidence="1">NBRC 10751</strain>
    </source>
</reference>
<evidence type="ECO:0000313" key="1">
    <source>
        <dbReference type="EMBL" id="GMF04973.1"/>
    </source>
</evidence>
<keyword evidence="2" id="KW-1185">Reference proteome</keyword>
<name>A0ACB5U9L7_AMBMO</name>
<accession>A0ACB5U9L7</accession>
<protein>
    <submittedName>
        <fullName evidence="1">Unnamed protein product</fullName>
    </submittedName>
</protein>
<proteinExistence type="predicted"/>
<dbReference type="EMBL" id="BSXS01014126">
    <property type="protein sequence ID" value="GMF04973.1"/>
    <property type="molecule type" value="Genomic_DNA"/>
</dbReference>
<comment type="caution">
    <text evidence="1">The sequence shown here is derived from an EMBL/GenBank/DDBJ whole genome shotgun (WGS) entry which is preliminary data.</text>
</comment>
<gene>
    <name evidence="1" type="ORF">Amon02_001216300</name>
</gene>
<sequence>MEITSVEDPQVASNFLEMSGGDIDTAVSLFFEHGADLGATTGTGSGSGNNHNNDITSHNDVMDTDNDAAMAERLQNEMYQQQQHQQQDEVRRPIEPMHDQLVDFGMGMGGMGMGMGMPGMPGMGMGGERGMYGHVQRSIFNQTEDNDFVNDEDNDNWDDVDEDDDAEDENGSDTYEILDENGDIVETAGNGGARRRRQQTPSSATTSAQRRLANIFRPPFDIIEKLDLDSAKLKARAEKKWILINIQDVTDFRCQCLNRDFWKCTPTCTHSQISHILPFWTQ</sequence>
<organism evidence="1 2">
    <name type="scientific">Ambrosiozyma monospora</name>
    <name type="common">Yeast</name>
    <name type="synonym">Endomycopsis monosporus</name>
    <dbReference type="NCBI Taxonomy" id="43982"/>
    <lineage>
        <taxon>Eukaryota</taxon>
        <taxon>Fungi</taxon>
        <taxon>Dikarya</taxon>
        <taxon>Ascomycota</taxon>
        <taxon>Saccharomycotina</taxon>
        <taxon>Pichiomycetes</taxon>
        <taxon>Pichiales</taxon>
        <taxon>Pichiaceae</taxon>
        <taxon>Ambrosiozyma</taxon>
    </lineage>
</organism>
<dbReference type="Proteomes" id="UP001165064">
    <property type="component" value="Unassembled WGS sequence"/>
</dbReference>